<evidence type="ECO:0000313" key="2">
    <source>
        <dbReference type="EMBL" id="KAB1066313.1"/>
    </source>
</evidence>
<dbReference type="OrthoDB" id="771329at2"/>
<gene>
    <name evidence="2" type="ORF">F3059_00940</name>
</gene>
<feature type="transmembrane region" description="Helical" evidence="1">
    <location>
        <begin position="53"/>
        <end position="70"/>
    </location>
</feature>
<feature type="transmembrane region" description="Helical" evidence="1">
    <location>
        <begin position="20"/>
        <end position="41"/>
    </location>
</feature>
<dbReference type="AlphaFoldDB" id="A0A6N6MCS0"/>
<name>A0A6N6MCS0_9FLAO</name>
<keyword evidence="3" id="KW-1185">Reference proteome</keyword>
<dbReference type="Proteomes" id="UP000435357">
    <property type="component" value="Unassembled WGS sequence"/>
</dbReference>
<reference evidence="2 3" key="1">
    <citation type="submission" date="2019-09" db="EMBL/GenBank/DDBJ databases">
        <title>Genomes of Cryomorphaceae.</title>
        <authorList>
            <person name="Bowman J.P."/>
        </authorList>
    </citation>
    <scope>NUCLEOTIDE SEQUENCE [LARGE SCALE GENOMIC DNA]</scope>
    <source>
        <strain evidence="2 3">KCTC 52047</strain>
    </source>
</reference>
<accession>A0A6N6MCS0</accession>
<keyword evidence="1" id="KW-0812">Transmembrane</keyword>
<feature type="transmembrane region" description="Helical" evidence="1">
    <location>
        <begin position="220"/>
        <end position="238"/>
    </location>
</feature>
<organism evidence="2 3">
    <name type="scientific">Salibacter halophilus</name>
    <dbReference type="NCBI Taxonomy" id="1803916"/>
    <lineage>
        <taxon>Bacteria</taxon>
        <taxon>Pseudomonadati</taxon>
        <taxon>Bacteroidota</taxon>
        <taxon>Flavobacteriia</taxon>
        <taxon>Flavobacteriales</taxon>
        <taxon>Salibacteraceae</taxon>
        <taxon>Salibacter</taxon>
    </lineage>
</organism>
<feature type="transmembrane region" description="Helical" evidence="1">
    <location>
        <begin position="193"/>
        <end position="214"/>
    </location>
</feature>
<keyword evidence="1" id="KW-0472">Membrane</keyword>
<protein>
    <submittedName>
        <fullName evidence="2">Uncharacterized protein</fullName>
    </submittedName>
</protein>
<proteinExistence type="predicted"/>
<dbReference type="EMBL" id="WACR01000001">
    <property type="protein sequence ID" value="KAB1066313.1"/>
    <property type="molecule type" value="Genomic_DNA"/>
</dbReference>
<evidence type="ECO:0000256" key="1">
    <source>
        <dbReference type="SAM" id="Phobius"/>
    </source>
</evidence>
<evidence type="ECO:0000313" key="3">
    <source>
        <dbReference type="Proteomes" id="UP000435357"/>
    </source>
</evidence>
<keyword evidence="1" id="KW-1133">Transmembrane helix</keyword>
<comment type="caution">
    <text evidence="2">The sequence shown here is derived from an EMBL/GenBank/DDBJ whole genome shotgun (WGS) entry which is preliminary data.</text>
</comment>
<sequence>MKQTKRLKLSRWQTLDHFFIVLFILFIPGLTLFSLFEIYVTETYDGVRTVDELISTTWPWIIPAAVFYFIQKRRLRFREVKVKYTDQEFQEAIERTAKEYEWQIEFNDKKIFRAYRPWNWTGSWGEMITIIKDKDRLLLNSICDPNKWSSVASFGWNKRNIDTFLNNLVDVKNDVPVQRNIEKPEKEWTLKKVVIRLFAYPFCLFLIGLGVYMILYPSNWKSQIAGIGAMTIAAFYLYTDLKMIMKIKARTHNNG</sequence>